<accession>A0A941DAX6</accession>
<proteinExistence type="predicted"/>
<name>A0A941DAX6_9MICO</name>
<dbReference type="Pfam" id="PF05016">
    <property type="entry name" value="ParE_toxin"/>
    <property type="match status" value="1"/>
</dbReference>
<dbReference type="Gene3D" id="3.30.2310.20">
    <property type="entry name" value="RelE-like"/>
    <property type="match status" value="1"/>
</dbReference>
<gene>
    <name evidence="2" type="ORF">KC207_15800</name>
</gene>
<organism evidence="2 3">
    <name type="scientific">Phycicoccus avicenniae</name>
    <dbReference type="NCBI Taxonomy" id="2828860"/>
    <lineage>
        <taxon>Bacteria</taxon>
        <taxon>Bacillati</taxon>
        <taxon>Actinomycetota</taxon>
        <taxon>Actinomycetes</taxon>
        <taxon>Micrococcales</taxon>
        <taxon>Intrasporangiaceae</taxon>
        <taxon>Phycicoccus</taxon>
    </lineage>
</organism>
<dbReference type="Proteomes" id="UP000677016">
    <property type="component" value="Unassembled WGS sequence"/>
</dbReference>
<evidence type="ECO:0000256" key="1">
    <source>
        <dbReference type="ARBA" id="ARBA00022649"/>
    </source>
</evidence>
<evidence type="ECO:0000313" key="2">
    <source>
        <dbReference type="EMBL" id="MBR7744761.1"/>
    </source>
</evidence>
<dbReference type="SUPFAM" id="SSF143011">
    <property type="entry name" value="RelE-like"/>
    <property type="match status" value="1"/>
</dbReference>
<dbReference type="AlphaFoldDB" id="A0A941DAX6"/>
<keyword evidence="1" id="KW-1277">Toxin-antitoxin system</keyword>
<comment type="caution">
    <text evidence="2">The sequence shown here is derived from an EMBL/GenBank/DDBJ whole genome shotgun (WGS) entry which is preliminary data.</text>
</comment>
<evidence type="ECO:0000313" key="3">
    <source>
        <dbReference type="Proteomes" id="UP000677016"/>
    </source>
</evidence>
<dbReference type="InterPro" id="IPR035093">
    <property type="entry name" value="RelE/ParE_toxin_dom_sf"/>
</dbReference>
<protein>
    <submittedName>
        <fullName evidence="2">Type II toxin-antitoxin system RelE/ParE family toxin</fullName>
    </submittedName>
</protein>
<reference evidence="2" key="1">
    <citation type="submission" date="2021-04" db="EMBL/GenBank/DDBJ databases">
        <title>Phycicoccus avicenniae sp. nov., a novel endophytic actinomycetes isolated from branch of Avicennia mariana.</title>
        <authorList>
            <person name="Tuo L."/>
        </authorList>
    </citation>
    <scope>NUCLEOTIDE SEQUENCE</scope>
    <source>
        <strain evidence="2">BSK3Z-2</strain>
    </source>
</reference>
<keyword evidence="3" id="KW-1185">Reference proteome</keyword>
<dbReference type="EMBL" id="JAGSNF010000023">
    <property type="protein sequence ID" value="MBR7744761.1"/>
    <property type="molecule type" value="Genomic_DNA"/>
</dbReference>
<dbReference type="InterPro" id="IPR007712">
    <property type="entry name" value="RelE/ParE_toxin"/>
</dbReference>
<sequence>MTPGVRLHCRRRYPRGCTSCRFPAEQAPRARPFRHRRIQAAIEFSADEPRPSGSTELVGGDGERRVRTGDHRIVHEIHDDVLLLLVLAVDHRREISQRRS</sequence>